<evidence type="ECO:0000313" key="2">
    <source>
        <dbReference type="EMBL" id="EGG29593.1"/>
    </source>
</evidence>
<dbReference type="InterPro" id="IPR025110">
    <property type="entry name" value="AMP-bd_C"/>
</dbReference>
<evidence type="ECO:0000313" key="3">
    <source>
        <dbReference type="Proteomes" id="UP000005615"/>
    </source>
</evidence>
<gene>
    <name evidence="2" type="ORF">IMCC3088_1597</name>
</gene>
<dbReference type="PROSITE" id="PS00455">
    <property type="entry name" value="AMP_BINDING"/>
    <property type="match status" value="1"/>
</dbReference>
<dbReference type="PANTHER" id="PTHR43201:SF8">
    <property type="entry name" value="ACYL-COA SYNTHETASE FAMILY MEMBER 3"/>
    <property type="match status" value="1"/>
</dbReference>
<comment type="similarity">
    <text evidence="1">Belongs to the ATP-dependent AMP-binding enzyme family.</text>
</comment>
<dbReference type="RefSeq" id="WP_009575827.1">
    <property type="nucleotide sequence ID" value="NZ_AEIG01000041.1"/>
</dbReference>
<dbReference type="PANTHER" id="PTHR43201">
    <property type="entry name" value="ACYL-COA SYNTHETASE"/>
    <property type="match status" value="1"/>
</dbReference>
<proteinExistence type="inferred from homology"/>
<comment type="caution">
    <text evidence="2">The sequence shown here is derived from an EMBL/GenBank/DDBJ whole genome shotgun (WGS) entry which is preliminary data.</text>
</comment>
<dbReference type="InterPro" id="IPR020845">
    <property type="entry name" value="AMP-binding_CS"/>
</dbReference>
<dbReference type="InterPro" id="IPR045851">
    <property type="entry name" value="AMP-bd_C_sf"/>
</dbReference>
<dbReference type="GO" id="GO:0006631">
    <property type="term" value="P:fatty acid metabolic process"/>
    <property type="evidence" value="ECO:0007669"/>
    <property type="project" value="TreeGrafter"/>
</dbReference>
<keyword evidence="2" id="KW-0436">Ligase</keyword>
<dbReference type="GO" id="GO:0031956">
    <property type="term" value="F:medium-chain fatty acid-CoA ligase activity"/>
    <property type="evidence" value="ECO:0007669"/>
    <property type="project" value="TreeGrafter"/>
</dbReference>
<accession>F3L230</accession>
<protein>
    <submittedName>
        <fullName evidence="2">AMP-dependent synthetase and ligase</fullName>
    </submittedName>
</protein>
<dbReference type="SUPFAM" id="SSF56801">
    <property type="entry name" value="Acetyl-CoA synthetase-like"/>
    <property type="match status" value="1"/>
</dbReference>
<dbReference type="Gene3D" id="3.40.50.12780">
    <property type="entry name" value="N-terminal domain of ligase-like"/>
    <property type="match status" value="1"/>
</dbReference>
<dbReference type="AlphaFoldDB" id="F3L230"/>
<organism evidence="2 3">
    <name type="scientific">Aequoribacter fuscus</name>
    <dbReference type="NCBI Taxonomy" id="2518989"/>
    <lineage>
        <taxon>Bacteria</taxon>
        <taxon>Pseudomonadati</taxon>
        <taxon>Pseudomonadota</taxon>
        <taxon>Gammaproteobacteria</taxon>
        <taxon>Cellvibrionales</taxon>
        <taxon>Halieaceae</taxon>
        <taxon>Aequoribacter</taxon>
    </lineage>
</organism>
<evidence type="ECO:0000256" key="1">
    <source>
        <dbReference type="ARBA" id="ARBA00006432"/>
    </source>
</evidence>
<keyword evidence="3" id="KW-1185">Reference proteome</keyword>
<dbReference type="Pfam" id="PF13193">
    <property type="entry name" value="AMP-binding_C"/>
    <property type="match status" value="1"/>
</dbReference>
<dbReference type="EMBL" id="AEIG01000041">
    <property type="protein sequence ID" value="EGG29593.1"/>
    <property type="molecule type" value="Genomic_DNA"/>
</dbReference>
<reference evidence="2 3" key="1">
    <citation type="journal article" date="2011" name="J. Bacteriol.">
        <title>Genome sequence of strain IMCC3088, a proteorhodopsin-containing marine bacterium belonging to the OM60/NOR5 clade.</title>
        <authorList>
            <person name="Jang Y."/>
            <person name="Oh H.M."/>
            <person name="Kang I."/>
            <person name="Lee K."/>
            <person name="Yang S.J."/>
            <person name="Cho J.C."/>
        </authorList>
    </citation>
    <scope>NUCLEOTIDE SEQUENCE [LARGE SCALE GENOMIC DNA]</scope>
    <source>
        <strain evidence="2 3">IMCC3088</strain>
    </source>
</reference>
<dbReference type="eggNOG" id="COG0318">
    <property type="taxonomic scope" value="Bacteria"/>
</dbReference>
<dbReference type="OrthoDB" id="9047442at2"/>
<dbReference type="InterPro" id="IPR000873">
    <property type="entry name" value="AMP-dep_synth/lig_dom"/>
</dbReference>
<dbReference type="Pfam" id="PF00501">
    <property type="entry name" value="AMP-binding"/>
    <property type="match status" value="1"/>
</dbReference>
<sequence>MTKSIENNLYYRLGIDKPDRGQVRVLQTDSGKVWTYGDLSDMAKSLGQKLIRLGVQQGDRISVQVDKSVEALALYLACLRIGAVYHPLNTAYSLVELDYFIENAAPRVLVCSTDREELLTQLAVRCGVDVVLTLDISGTGSLVSDLPEAQDSAPVSVNSSTAAALLYSSGTTGRPKGIVLTHENLASNAEVLVDLWGFSADDVLLHSLPIYHVHGLFVACHCVLLSGASMLWNAGFEVHKVLEQLGRSSVMMGVPTYYSRLLSLPEFDSGSCKSMRLFISGSAPLLSSTFAEFERRTGHRILERYGMTETGMSTSNPLNGERRAGTVGFPLPGIALRVEDDHGLILAAGEVGNLLVKGPNVFREYWGMPEKTAADFTEDGFFKTGDLATIDAEGYVAIVGRSKDLIITGGLNVYPKEIELVIDRCDGVLESAVIGLSDDDFGERVVAVIVPDGTKHEADLEQGVRRELQESLAGFKRPKDYIFIDSLPRNAMGKVQKALLRERFAD</sequence>
<dbReference type="CDD" id="cd05941">
    <property type="entry name" value="MCS"/>
    <property type="match status" value="1"/>
</dbReference>
<name>F3L230_9GAMM</name>
<dbReference type="Proteomes" id="UP000005615">
    <property type="component" value="Unassembled WGS sequence"/>
</dbReference>
<dbReference type="Gene3D" id="3.30.300.30">
    <property type="match status" value="1"/>
</dbReference>
<dbReference type="NCBIfam" id="NF005702">
    <property type="entry name" value="PRK07514.1"/>
    <property type="match status" value="1"/>
</dbReference>
<dbReference type="STRING" id="2518989.IMCC3088_1597"/>
<dbReference type="InterPro" id="IPR042099">
    <property type="entry name" value="ANL_N_sf"/>
</dbReference>